<evidence type="ECO:0000256" key="7">
    <source>
        <dbReference type="ARBA" id="ARBA00022898"/>
    </source>
</evidence>
<dbReference type="GO" id="GO:0044571">
    <property type="term" value="P:[2Fe-2S] cluster assembly"/>
    <property type="evidence" value="ECO:0007669"/>
    <property type="project" value="UniProtKB-UniRule"/>
</dbReference>
<evidence type="ECO:0000256" key="2">
    <source>
        <dbReference type="ARBA" id="ARBA00006490"/>
    </source>
</evidence>
<dbReference type="Gene3D" id="3.90.1150.10">
    <property type="entry name" value="Aspartate Aminotransferase, domain 1"/>
    <property type="match status" value="1"/>
</dbReference>
<reference evidence="15" key="1">
    <citation type="submission" date="2019-01" db="EMBL/GenBank/DDBJ databases">
        <title>Draft genomes of a novel of Sporanaerobacter strains.</title>
        <authorList>
            <person name="Ma S."/>
        </authorList>
    </citation>
    <scope>NUCLEOTIDE SEQUENCE [LARGE SCALE GENOMIC DNA]</scope>
    <source>
        <strain evidence="15">NJN-17</strain>
    </source>
</reference>
<dbReference type="PIRSF" id="PIRSF005572">
    <property type="entry name" value="NifS"/>
    <property type="match status" value="1"/>
</dbReference>
<evidence type="ECO:0000256" key="5">
    <source>
        <dbReference type="ARBA" id="ARBA00022714"/>
    </source>
</evidence>
<evidence type="ECO:0000313" key="14">
    <source>
        <dbReference type="EMBL" id="QAT62055.1"/>
    </source>
</evidence>
<organism evidence="14 15">
    <name type="scientific">Acidilutibacter cellobiosedens</name>
    <dbReference type="NCBI Taxonomy" id="2507161"/>
    <lineage>
        <taxon>Bacteria</taxon>
        <taxon>Bacillati</taxon>
        <taxon>Bacillota</taxon>
        <taxon>Tissierellia</taxon>
        <taxon>Tissierellales</taxon>
        <taxon>Acidilutibacteraceae</taxon>
        <taxon>Acidilutibacter</taxon>
    </lineage>
</organism>
<dbReference type="InterPro" id="IPR016454">
    <property type="entry name" value="Cysteine_dSase"/>
</dbReference>
<dbReference type="GO" id="GO:1990221">
    <property type="term" value="C:L-cysteine desulfurase complex"/>
    <property type="evidence" value="ECO:0007669"/>
    <property type="project" value="UniProtKB-ARBA"/>
</dbReference>
<keyword evidence="15" id="KW-1185">Reference proteome</keyword>
<keyword evidence="6 11" id="KW-0479">Metal-binding</keyword>
<keyword evidence="7 11" id="KW-0663">Pyridoxal phosphate</keyword>
<evidence type="ECO:0000313" key="15">
    <source>
        <dbReference type="Proteomes" id="UP000287969"/>
    </source>
</evidence>
<name>A0A410QDJ0_9FIRM</name>
<comment type="subcellular location">
    <subcellularLocation>
        <location evidence="11">Cytoplasm</location>
    </subcellularLocation>
</comment>
<comment type="similarity">
    <text evidence="2 11">Belongs to the class-V pyridoxal-phosphate-dependent aminotransferase family. NifS/IscS subfamily.</text>
</comment>
<evidence type="ECO:0000256" key="4">
    <source>
        <dbReference type="ARBA" id="ARBA00022679"/>
    </source>
</evidence>
<dbReference type="SUPFAM" id="SSF53383">
    <property type="entry name" value="PLP-dependent transferases"/>
    <property type="match status" value="1"/>
</dbReference>
<keyword evidence="5 11" id="KW-0001">2Fe-2S</keyword>
<comment type="cofactor">
    <cofactor evidence="1 11 12">
        <name>pyridoxal 5'-phosphate</name>
        <dbReference type="ChEBI" id="CHEBI:597326"/>
    </cofactor>
</comment>
<dbReference type="Pfam" id="PF00266">
    <property type="entry name" value="Aminotran_5"/>
    <property type="match status" value="1"/>
</dbReference>
<comment type="catalytic activity">
    <reaction evidence="10 11">
        <text>(sulfur carrier)-H + L-cysteine = (sulfur carrier)-SH + L-alanine</text>
        <dbReference type="Rhea" id="RHEA:43892"/>
        <dbReference type="Rhea" id="RHEA-COMP:14737"/>
        <dbReference type="Rhea" id="RHEA-COMP:14739"/>
        <dbReference type="ChEBI" id="CHEBI:29917"/>
        <dbReference type="ChEBI" id="CHEBI:35235"/>
        <dbReference type="ChEBI" id="CHEBI:57972"/>
        <dbReference type="ChEBI" id="CHEBI:64428"/>
        <dbReference type="EC" id="2.8.1.7"/>
    </reaction>
</comment>
<gene>
    <name evidence="14" type="primary">nifS</name>
    <name evidence="11" type="synonym">iscS</name>
    <name evidence="14" type="ORF">EQM13_10890</name>
</gene>
<dbReference type="OrthoDB" id="9808002at2"/>
<dbReference type="InterPro" id="IPR015424">
    <property type="entry name" value="PyrdxlP-dep_Trfase"/>
</dbReference>
<dbReference type="UniPathway" id="UPA00266"/>
<feature type="binding site" evidence="11">
    <location>
        <position position="181"/>
    </location>
    <ligand>
        <name>pyridoxal 5'-phosphate</name>
        <dbReference type="ChEBI" id="CHEBI:597326"/>
    </ligand>
</feature>
<dbReference type="InterPro" id="IPR010240">
    <property type="entry name" value="Cys_deSase_IscS"/>
</dbReference>
<dbReference type="GO" id="GO:0051537">
    <property type="term" value="F:2 iron, 2 sulfur cluster binding"/>
    <property type="evidence" value="ECO:0007669"/>
    <property type="project" value="UniProtKB-UniRule"/>
</dbReference>
<feature type="binding site" evidence="11">
    <location>
        <begin position="201"/>
        <end position="203"/>
    </location>
    <ligand>
        <name>pyridoxal 5'-phosphate</name>
        <dbReference type="ChEBI" id="CHEBI:597326"/>
    </ligand>
</feature>
<evidence type="ECO:0000256" key="6">
    <source>
        <dbReference type="ARBA" id="ARBA00022723"/>
    </source>
</evidence>
<feature type="binding site" evidence="11">
    <location>
        <position position="239"/>
    </location>
    <ligand>
        <name>pyridoxal 5'-phosphate</name>
        <dbReference type="ChEBI" id="CHEBI:597326"/>
    </ligand>
</feature>
<dbReference type="InterPro" id="IPR015422">
    <property type="entry name" value="PyrdxlP-dep_Trfase_small"/>
</dbReference>
<dbReference type="InterPro" id="IPR017772">
    <property type="entry name" value="Cys_deSase_NifS_bac/arc"/>
</dbReference>
<evidence type="ECO:0000256" key="1">
    <source>
        <dbReference type="ARBA" id="ARBA00001933"/>
    </source>
</evidence>
<dbReference type="Gene3D" id="1.10.260.50">
    <property type="match status" value="1"/>
</dbReference>
<proteinExistence type="inferred from homology"/>
<dbReference type="Proteomes" id="UP000287969">
    <property type="component" value="Chromosome"/>
</dbReference>
<keyword evidence="8 11" id="KW-0408">Iron</keyword>
<dbReference type="InterPro" id="IPR000192">
    <property type="entry name" value="Aminotrans_V_dom"/>
</dbReference>
<dbReference type="PANTHER" id="PTHR11601:SF34">
    <property type="entry name" value="CYSTEINE DESULFURASE"/>
    <property type="match status" value="1"/>
</dbReference>
<dbReference type="GO" id="GO:0006520">
    <property type="term" value="P:amino acid metabolic process"/>
    <property type="evidence" value="ECO:0007669"/>
    <property type="project" value="InterPro"/>
</dbReference>
<dbReference type="NCBIfam" id="NF002806">
    <property type="entry name" value="PRK02948.1"/>
    <property type="match status" value="1"/>
</dbReference>
<dbReference type="HAMAP" id="MF_00331">
    <property type="entry name" value="Cys_desulf_IscS"/>
    <property type="match status" value="1"/>
</dbReference>
<evidence type="ECO:0000256" key="3">
    <source>
        <dbReference type="ARBA" id="ARBA00022490"/>
    </source>
</evidence>
<evidence type="ECO:0000259" key="13">
    <source>
        <dbReference type="Pfam" id="PF00266"/>
    </source>
</evidence>
<dbReference type="AlphaFoldDB" id="A0A410QDJ0"/>
<dbReference type="Gene3D" id="3.40.640.10">
    <property type="entry name" value="Type I PLP-dependent aspartate aminotransferase-like (Major domain)"/>
    <property type="match status" value="1"/>
</dbReference>
<protein>
    <recommendedName>
        <fullName evidence="11">Cysteine desulfurase IscS</fullName>
        <ecNumber evidence="11">2.8.1.7</ecNumber>
    </recommendedName>
</protein>
<evidence type="ECO:0000256" key="11">
    <source>
        <dbReference type="HAMAP-Rule" id="MF_00331"/>
    </source>
</evidence>
<comment type="pathway">
    <text evidence="11">Cofactor biosynthesis; iron-sulfur cluster biosynthesis.</text>
</comment>
<sequence>MMSKYIYMDNAATTPIKREVLEAMMPYFTDKYGNPSSIYSIGGQSRNAIERAREKVSKVFNAKPQEIFFTSCGSESDNWAIKGIAYANRKRGNHIITSKIEHHAVLHTCQYLEKQGFRVTYLDVDEYGFINLDQLKESIRDDTILISIMFANNEIGTIQPIAEIGKIAKEKGIYFHTDAVQAIGNVKIDVNELNIDLLSLSAHKFYGPKGIGALYIRQGVKIDPLISGGAQERNRRAGTENVPYIVGLGKAIELAYENIDEHNEKLTKLRKRLIKGIFDNIDYVRLNGDEEKRLPGNANFCFRFIEGESILLSLDMEGIAGSSGSACTSGSLDPSHVLLAIGLPHEIAHGSLRLTLGDFNTEEDVDYVVEKLTEIVARLRAMSPLYDERKGR</sequence>
<evidence type="ECO:0000256" key="10">
    <source>
        <dbReference type="ARBA" id="ARBA00050776"/>
    </source>
</evidence>
<dbReference type="KEGG" id="spoa:EQM13_10890"/>
<dbReference type="InterPro" id="IPR020578">
    <property type="entry name" value="Aminotrans_V_PyrdxlP_BS"/>
</dbReference>
<evidence type="ECO:0000256" key="8">
    <source>
        <dbReference type="ARBA" id="ARBA00023004"/>
    </source>
</evidence>
<feature type="modified residue" description="N6-(pyridoxal phosphate)lysine" evidence="11">
    <location>
        <position position="204"/>
    </location>
</feature>
<feature type="active site" description="Cysteine persulfide intermediate" evidence="11">
    <location>
        <position position="327"/>
    </location>
</feature>
<keyword evidence="3 11" id="KW-0963">Cytoplasm</keyword>
<evidence type="ECO:0000256" key="9">
    <source>
        <dbReference type="ARBA" id="ARBA00023014"/>
    </source>
</evidence>
<comment type="function">
    <text evidence="11">Master enzyme that delivers sulfur to a number of partners involved in Fe-S cluster assembly, tRNA modification or cofactor biosynthesis. Catalyzes the removal of elemental sulfur atoms from cysteine to produce alanine. Functions as a sulfur delivery protein for Fe-S cluster synthesis onto IscU, an Fe-S scaffold assembly protein, as well as other S acceptor proteins.</text>
</comment>
<dbReference type="PANTHER" id="PTHR11601">
    <property type="entry name" value="CYSTEINE DESULFURYLASE FAMILY MEMBER"/>
    <property type="match status" value="1"/>
</dbReference>
<feature type="binding site" evidence="11">
    <location>
        <begin position="73"/>
        <end position="74"/>
    </location>
    <ligand>
        <name>pyridoxal 5'-phosphate</name>
        <dbReference type="ChEBI" id="CHEBI:597326"/>
    </ligand>
</feature>
<evidence type="ECO:0000256" key="12">
    <source>
        <dbReference type="RuleBase" id="RU004504"/>
    </source>
</evidence>
<accession>A0A410QDJ0</accession>
<dbReference type="FunFam" id="3.40.640.10:FF:000003">
    <property type="entry name" value="Cysteine desulfurase IscS"/>
    <property type="match status" value="1"/>
</dbReference>
<feature type="binding site" description="via persulfide group" evidence="11">
    <location>
        <position position="327"/>
    </location>
    <ligand>
        <name>[2Fe-2S] cluster</name>
        <dbReference type="ChEBI" id="CHEBI:190135"/>
        <note>ligand shared with IscU</note>
    </ligand>
</feature>
<dbReference type="GO" id="GO:0030170">
    <property type="term" value="F:pyridoxal phosphate binding"/>
    <property type="evidence" value="ECO:0007669"/>
    <property type="project" value="UniProtKB-UniRule"/>
</dbReference>
<dbReference type="InterPro" id="IPR015421">
    <property type="entry name" value="PyrdxlP-dep_Trfase_major"/>
</dbReference>
<dbReference type="EC" id="2.8.1.7" evidence="11"/>
<feature type="binding site" evidence="11">
    <location>
        <position position="153"/>
    </location>
    <ligand>
        <name>pyridoxal 5'-phosphate</name>
        <dbReference type="ChEBI" id="CHEBI:597326"/>
    </ligand>
</feature>
<keyword evidence="9 11" id="KW-0411">Iron-sulfur</keyword>
<dbReference type="NCBIfam" id="TIGR03402">
    <property type="entry name" value="FeS_nifS"/>
    <property type="match status" value="1"/>
</dbReference>
<feature type="domain" description="Aminotransferase class V" evidence="13">
    <location>
        <begin position="6"/>
        <end position="368"/>
    </location>
</feature>
<dbReference type="GO" id="GO:0046872">
    <property type="term" value="F:metal ion binding"/>
    <property type="evidence" value="ECO:0007669"/>
    <property type="project" value="UniProtKB-KW"/>
</dbReference>
<dbReference type="EMBL" id="CP035282">
    <property type="protein sequence ID" value="QAT62055.1"/>
    <property type="molecule type" value="Genomic_DNA"/>
</dbReference>
<dbReference type="PROSITE" id="PS00595">
    <property type="entry name" value="AA_TRANSFER_CLASS_5"/>
    <property type="match status" value="1"/>
</dbReference>
<keyword evidence="4 11" id="KW-0808">Transferase</keyword>
<dbReference type="GO" id="GO:0031071">
    <property type="term" value="F:cysteine desulfurase activity"/>
    <property type="evidence" value="ECO:0007669"/>
    <property type="project" value="UniProtKB-UniRule"/>
</dbReference>
<comment type="subunit">
    <text evidence="11">Homodimer. Forms a heterotetramer with IscU, interacts with other sulfur acceptors.</text>
</comment>